<protein>
    <recommendedName>
        <fullName evidence="2">Protein ZIP4 homolog</fullName>
    </recommendedName>
</protein>
<reference evidence="3" key="1">
    <citation type="submission" date="2022-12" db="EMBL/GenBank/DDBJ databases">
        <title>Draft genome assemblies for two species of Escallonia (Escalloniales).</title>
        <authorList>
            <person name="Chanderbali A."/>
            <person name="Dervinis C."/>
            <person name="Anghel I."/>
            <person name="Soltis D."/>
            <person name="Soltis P."/>
            <person name="Zapata F."/>
        </authorList>
    </citation>
    <scope>NUCLEOTIDE SEQUENCE</scope>
    <source>
        <strain evidence="3">UCBG64.0493</strain>
        <tissue evidence="3">Leaf</tissue>
    </source>
</reference>
<dbReference type="InterPro" id="IPR039057">
    <property type="entry name" value="Spo22/ZIP4"/>
</dbReference>
<dbReference type="AlphaFoldDB" id="A0AA88V4Z8"/>
<dbReference type="PANTHER" id="PTHR40375">
    <property type="entry name" value="SPORULATION-SPECIFIC PROTEIN 22"/>
    <property type="match status" value="1"/>
</dbReference>
<dbReference type="InterPro" id="IPR011990">
    <property type="entry name" value="TPR-like_helical_dom_sf"/>
</dbReference>
<evidence type="ECO:0000313" key="3">
    <source>
        <dbReference type="EMBL" id="KAK3002142.1"/>
    </source>
</evidence>
<dbReference type="Proteomes" id="UP001188597">
    <property type="component" value="Unassembled WGS sequence"/>
</dbReference>
<keyword evidence="4" id="KW-1185">Reference proteome</keyword>
<dbReference type="SUPFAM" id="SSF48452">
    <property type="entry name" value="TPR-like"/>
    <property type="match status" value="1"/>
</dbReference>
<dbReference type="EMBL" id="JAVXUP010002645">
    <property type="protein sequence ID" value="KAK3002142.1"/>
    <property type="molecule type" value="Genomic_DNA"/>
</dbReference>
<dbReference type="PANTHER" id="PTHR40375:SF2">
    <property type="entry name" value="SPORULATION-SPECIFIC PROTEIN 22"/>
    <property type="match status" value="1"/>
</dbReference>
<keyword evidence="1" id="KW-0469">Meiosis</keyword>
<dbReference type="Pfam" id="PF08631">
    <property type="entry name" value="SPO22"/>
    <property type="match status" value="1"/>
</dbReference>
<comment type="caution">
    <text evidence="3">The sequence shown here is derived from an EMBL/GenBank/DDBJ whole genome shotgun (WGS) entry which is preliminary data.</text>
</comment>
<evidence type="ECO:0000313" key="4">
    <source>
        <dbReference type="Proteomes" id="UP001188597"/>
    </source>
</evidence>
<organism evidence="3 4">
    <name type="scientific">Escallonia herrerae</name>
    <dbReference type="NCBI Taxonomy" id="1293975"/>
    <lineage>
        <taxon>Eukaryota</taxon>
        <taxon>Viridiplantae</taxon>
        <taxon>Streptophyta</taxon>
        <taxon>Embryophyta</taxon>
        <taxon>Tracheophyta</taxon>
        <taxon>Spermatophyta</taxon>
        <taxon>Magnoliopsida</taxon>
        <taxon>eudicotyledons</taxon>
        <taxon>Gunneridae</taxon>
        <taxon>Pentapetalae</taxon>
        <taxon>asterids</taxon>
        <taxon>campanulids</taxon>
        <taxon>Escalloniales</taxon>
        <taxon>Escalloniaceae</taxon>
        <taxon>Escallonia</taxon>
    </lineage>
</organism>
<evidence type="ECO:0000256" key="1">
    <source>
        <dbReference type="ARBA" id="ARBA00023254"/>
    </source>
</evidence>
<dbReference type="GO" id="GO:0051321">
    <property type="term" value="P:meiotic cell cycle"/>
    <property type="evidence" value="ECO:0007669"/>
    <property type="project" value="UniProtKB-KW"/>
</dbReference>
<name>A0AA88V4Z8_9ASTE</name>
<proteinExistence type="predicted"/>
<dbReference type="GO" id="GO:0090173">
    <property type="term" value="P:regulation of synaptonemal complex assembly"/>
    <property type="evidence" value="ECO:0007669"/>
    <property type="project" value="InterPro"/>
</dbReference>
<evidence type="ECO:0000256" key="2">
    <source>
        <dbReference type="ARBA" id="ARBA00031845"/>
    </source>
</evidence>
<sequence length="268" mass="30313">MTRLCHDKDNVWKLSYRLWNSCVDLSNAAAVHSSPSDSDYRNITDEQHAFIQHVAADVTGIPSPAFKIASFFHKTGLIWHDLGEFELASTCFKKATDLTSKIEISVISGDKERKLLLDLSIARSRTVWEVQDQNLAVNLLNRSKSVLFGCAANYKQLANQYMIFGKTVLSKNETSSVNEALKLMNEALDLCEKGLRIVKRESETLRLKELRSRTLRFIAASHLQKDEFESVLKCVRVLREGAQDDKKDNNIFFLDNGSENKNVIGLIS</sequence>
<accession>A0AA88V4Z8</accession>
<dbReference type="InterPro" id="IPR013940">
    <property type="entry name" value="Spo22/ZIP4/TEX11"/>
</dbReference>
<gene>
    <name evidence="3" type="ORF">RJ639_022323</name>
</gene>